<comment type="caution">
    <text evidence="1">The sequence shown here is derived from an EMBL/GenBank/DDBJ whole genome shotgun (WGS) entry which is preliminary data.</text>
</comment>
<keyword evidence="2" id="KW-1185">Reference proteome</keyword>
<evidence type="ECO:0000313" key="1">
    <source>
        <dbReference type="EMBL" id="PNH11100.1"/>
    </source>
</evidence>
<dbReference type="EMBL" id="PGGS01000038">
    <property type="protein sequence ID" value="PNH11100.1"/>
    <property type="molecule type" value="Genomic_DNA"/>
</dbReference>
<dbReference type="Proteomes" id="UP000236333">
    <property type="component" value="Unassembled WGS sequence"/>
</dbReference>
<evidence type="ECO:0000313" key="2">
    <source>
        <dbReference type="Proteomes" id="UP000236333"/>
    </source>
</evidence>
<protein>
    <submittedName>
        <fullName evidence="1">Uncharacterized protein</fullName>
    </submittedName>
</protein>
<reference evidence="1 2" key="1">
    <citation type="journal article" date="2017" name="Mol. Biol. Evol.">
        <title>The 4-celled Tetrabaena socialis nuclear genome reveals the essential components for genetic control of cell number at the origin of multicellularity in the volvocine lineage.</title>
        <authorList>
            <person name="Featherston J."/>
            <person name="Arakaki Y."/>
            <person name="Hanschen E.R."/>
            <person name="Ferris P.J."/>
            <person name="Michod R.E."/>
            <person name="Olson B.J.S.C."/>
            <person name="Nozaki H."/>
            <person name="Durand P.M."/>
        </authorList>
    </citation>
    <scope>NUCLEOTIDE SEQUENCE [LARGE SCALE GENOMIC DNA]</scope>
    <source>
        <strain evidence="1 2">NIES-571</strain>
    </source>
</reference>
<dbReference type="AlphaFoldDB" id="A0A2J8AF13"/>
<sequence length="61" mass="6817">MPSLLQPHELPLAQDLPRPTHIIVELGEGTGFSRVVLGRAAVEEHQCRAYRRVLTQLAMLT</sequence>
<name>A0A2J8AF13_9CHLO</name>
<gene>
    <name evidence="1" type="ORF">TSOC_002078</name>
</gene>
<organism evidence="1 2">
    <name type="scientific">Tetrabaena socialis</name>
    <dbReference type="NCBI Taxonomy" id="47790"/>
    <lineage>
        <taxon>Eukaryota</taxon>
        <taxon>Viridiplantae</taxon>
        <taxon>Chlorophyta</taxon>
        <taxon>core chlorophytes</taxon>
        <taxon>Chlorophyceae</taxon>
        <taxon>CS clade</taxon>
        <taxon>Chlamydomonadales</taxon>
        <taxon>Tetrabaenaceae</taxon>
        <taxon>Tetrabaena</taxon>
    </lineage>
</organism>
<accession>A0A2J8AF13</accession>
<proteinExistence type="predicted"/>